<keyword evidence="1" id="KW-0732">Signal</keyword>
<reference evidence="2 3" key="1">
    <citation type="submission" date="2020-07" db="EMBL/GenBank/DDBJ databases">
        <title>Genomic Encyclopedia of Type Strains, Phase IV (KMG-V): Genome sequencing to study the core and pangenomes of soil and plant-associated prokaryotes.</title>
        <authorList>
            <person name="Whitman W."/>
        </authorList>
    </citation>
    <scope>NUCLEOTIDE SEQUENCE [LARGE SCALE GENOMIC DNA]</scope>
    <source>
        <strain evidence="2 3">X4EP2</strain>
    </source>
</reference>
<evidence type="ECO:0000313" key="2">
    <source>
        <dbReference type="EMBL" id="NYF81314.1"/>
    </source>
</evidence>
<evidence type="ECO:0000313" key="3">
    <source>
        <dbReference type="Proteomes" id="UP000589520"/>
    </source>
</evidence>
<dbReference type="AlphaFoldDB" id="A0A7Y9PKB6"/>
<proteinExistence type="predicted"/>
<protein>
    <submittedName>
        <fullName evidence="2">Uncharacterized protein</fullName>
    </submittedName>
</protein>
<keyword evidence="3" id="KW-1185">Reference proteome</keyword>
<dbReference type="Proteomes" id="UP000589520">
    <property type="component" value="Unassembled WGS sequence"/>
</dbReference>
<comment type="caution">
    <text evidence="2">The sequence shown here is derived from an EMBL/GenBank/DDBJ whole genome shotgun (WGS) entry which is preliminary data.</text>
</comment>
<organism evidence="2 3">
    <name type="scientific">Granulicella arctica</name>
    <dbReference type="NCBI Taxonomy" id="940613"/>
    <lineage>
        <taxon>Bacteria</taxon>
        <taxon>Pseudomonadati</taxon>
        <taxon>Acidobacteriota</taxon>
        <taxon>Terriglobia</taxon>
        <taxon>Terriglobales</taxon>
        <taxon>Acidobacteriaceae</taxon>
        <taxon>Granulicella</taxon>
    </lineage>
</organism>
<feature type="signal peptide" evidence="1">
    <location>
        <begin position="1"/>
        <end position="22"/>
    </location>
</feature>
<dbReference type="EMBL" id="JACCCW010000002">
    <property type="protein sequence ID" value="NYF81314.1"/>
    <property type="molecule type" value="Genomic_DNA"/>
</dbReference>
<evidence type="ECO:0000256" key="1">
    <source>
        <dbReference type="SAM" id="SignalP"/>
    </source>
</evidence>
<feature type="chain" id="PRO_5030805940" evidence="1">
    <location>
        <begin position="23"/>
        <end position="72"/>
    </location>
</feature>
<gene>
    <name evidence="2" type="ORF">HDF17_003634</name>
</gene>
<name>A0A7Y9PKB6_9BACT</name>
<accession>A0A7Y9PKB6</accession>
<sequence>MYFFRVVLCLMLLFLLVSSSSAQVPEPNPTHPTRIYGTLDSEIAMPGDTDALGRTDATAATEISATRFRKVL</sequence>